<keyword evidence="1" id="KW-0812">Transmembrane</keyword>
<sequence>MPEQNYEPSSNDESSEDELDFTLGDLEQFLLHGEPFRHLKRVLCSLVIPDKFMQYILESVLAFLDLVLSDRRMRSFSNDLRHSIDNREDVASDLNTQIRIMASELKAECTDISQLDAMIFLETYSQYISMIAIDQVKDVFTAHSQTFQDLVEHITKAPIPHEDMLEKILADTLPSVLYVDLMSHRKFLANSSAFASFIGALRGLAYPTFFSEATKFAKATIRSAEMSEDSLLAVEGHRLLPILSEMESCIQPKDTSISFSANIIKPEPETFMPGELKFELPADHDDEYHYRPRPTYSAPITKHMFSHYFYGCYDSGTLSHRLHAWMPLAPTCRIRNPAAELLEFVPKRDRPAAAAAQSDKVEVCYGLVARERRSFFRVVVYLCLIMAPALWFVFVWLFVWGDSGDLQDATVPMTLTLAVLSIFWALLYSGSDMRKEYGDGLN</sequence>
<evidence type="ECO:0000313" key="2">
    <source>
        <dbReference type="EMBL" id="KAK7735466.1"/>
    </source>
</evidence>
<evidence type="ECO:0000313" key="3">
    <source>
        <dbReference type="Proteomes" id="UP001430848"/>
    </source>
</evidence>
<keyword evidence="3" id="KW-1185">Reference proteome</keyword>
<keyword evidence="1" id="KW-0472">Membrane</keyword>
<comment type="caution">
    <text evidence="2">The sequence shown here is derived from an EMBL/GenBank/DDBJ whole genome shotgun (WGS) entry which is preliminary data.</text>
</comment>
<dbReference type="Proteomes" id="UP001430848">
    <property type="component" value="Unassembled WGS sequence"/>
</dbReference>
<organism evidence="2 3">
    <name type="scientific">Diaporthe eres</name>
    <name type="common">Phomopsis oblonga</name>
    <dbReference type="NCBI Taxonomy" id="83184"/>
    <lineage>
        <taxon>Eukaryota</taxon>
        <taxon>Fungi</taxon>
        <taxon>Dikarya</taxon>
        <taxon>Ascomycota</taxon>
        <taxon>Pezizomycotina</taxon>
        <taxon>Sordariomycetes</taxon>
        <taxon>Sordariomycetidae</taxon>
        <taxon>Diaporthales</taxon>
        <taxon>Diaporthaceae</taxon>
        <taxon>Diaporthe</taxon>
        <taxon>Diaporthe eres species complex</taxon>
    </lineage>
</organism>
<gene>
    <name evidence="2" type="ORF">SLS63_003936</name>
</gene>
<dbReference type="EMBL" id="JAKNSF020000013">
    <property type="protein sequence ID" value="KAK7735466.1"/>
    <property type="molecule type" value="Genomic_DNA"/>
</dbReference>
<name>A0ABR1PFD3_DIAER</name>
<reference evidence="2 3" key="1">
    <citation type="submission" date="2024-02" db="EMBL/GenBank/DDBJ databases">
        <title>De novo assembly and annotation of 12 fungi associated with fruit tree decline syndrome in Ontario, Canada.</title>
        <authorList>
            <person name="Sulman M."/>
            <person name="Ellouze W."/>
            <person name="Ilyukhin E."/>
        </authorList>
    </citation>
    <scope>NUCLEOTIDE SEQUENCE [LARGE SCALE GENOMIC DNA]</scope>
    <source>
        <strain evidence="2 3">M169</strain>
    </source>
</reference>
<evidence type="ECO:0000256" key="1">
    <source>
        <dbReference type="SAM" id="Phobius"/>
    </source>
</evidence>
<keyword evidence="1" id="KW-1133">Transmembrane helix</keyword>
<accession>A0ABR1PFD3</accession>
<protein>
    <submittedName>
        <fullName evidence="2">Uncharacterized protein</fullName>
    </submittedName>
</protein>
<feature type="transmembrane region" description="Helical" evidence="1">
    <location>
        <begin position="411"/>
        <end position="428"/>
    </location>
</feature>
<proteinExistence type="predicted"/>
<feature type="transmembrane region" description="Helical" evidence="1">
    <location>
        <begin position="378"/>
        <end position="399"/>
    </location>
</feature>